<dbReference type="InterPro" id="IPR036291">
    <property type="entry name" value="NAD(P)-bd_dom_sf"/>
</dbReference>
<dbReference type="Proteomes" id="UP000445000">
    <property type="component" value="Unassembled WGS sequence"/>
</dbReference>
<dbReference type="GO" id="GO:0000166">
    <property type="term" value="F:nucleotide binding"/>
    <property type="evidence" value="ECO:0007669"/>
    <property type="project" value="InterPro"/>
</dbReference>
<dbReference type="RefSeq" id="WP_202626983.1">
    <property type="nucleotide sequence ID" value="NZ_BLJN01000007.1"/>
</dbReference>
<keyword evidence="1" id="KW-0560">Oxidoreductase</keyword>
<evidence type="ECO:0000259" key="3">
    <source>
        <dbReference type="Pfam" id="PF22725"/>
    </source>
</evidence>
<keyword evidence="5" id="KW-1185">Reference proteome</keyword>
<name>A0A829YMH8_9GAMM</name>
<evidence type="ECO:0000313" key="4">
    <source>
        <dbReference type="EMBL" id="GFE83908.1"/>
    </source>
</evidence>
<comment type="caution">
    <text evidence="4">The sequence shown here is derived from an EMBL/GenBank/DDBJ whole genome shotgun (WGS) entry which is preliminary data.</text>
</comment>
<dbReference type="SUPFAM" id="SSF51735">
    <property type="entry name" value="NAD(P)-binding Rossmann-fold domains"/>
    <property type="match status" value="1"/>
</dbReference>
<protein>
    <submittedName>
        <fullName evidence="4">Oxidoreductase</fullName>
    </submittedName>
</protein>
<dbReference type="PANTHER" id="PTHR43818">
    <property type="entry name" value="BCDNA.GH03377"/>
    <property type="match status" value="1"/>
</dbReference>
<dbReference type="Gene3D" id="3.40.50.720">
    <property type="entry name" value="NAD(P)-binding Rossmann-like Domain"/>
    <property type="match status" value="1"/>
</dbReference>
<dbReference type="InterPro" id="IPR055170">
    <property type="entry name" value="GFO_IDH_MocA-like_dom"/>
</dbReference>
<feature type="domain" description="Gfo/Idh/MocA-like oxidoreductase N-terminal" evidence="2">
    <location>
        <begin position="24"/>
        <end position="141"/>
    </location>
</feature>
<dbReference type="AlphaFoldDB" id="A0A829YMH8"/>
<evidence type="ECO:0000256" key="1">
    <source>
        <dbReference type="ARBA" id="ARBA00023002"/>
    </source>
</evidence>
<reference evidence="5" key="1">
    <citation type="submission" date="2020-01" db="EMBL/GenBank/DDBJ databases">
        <title>'Steroidobacter agaridevorans' sp. nov., agar-degrading bacteria isolated from rhizosphere soils.</title>
        <authorList>
            <person name="Ikenaga M."/>
            <person name="Kataoka M."/>
            <person name="Murouchi A."/>
            <person name="Katsuragi S."/>
            <person name="Sakai M."/>
        </authorList>
    </citation>
    <scope>NUCLEOTIDE SEQUENCE [LARGE SCALE GENOMIC DNA]</scope>
    <source>
        <strain evidence="5">YU21-B</strain>
    </source>
</reference>
<dbReference type="Pfam" id="PF22725">
    <property type="entry name" value="GFO_IDH_MocA_C3"/>
    <property type="match status" value="1"/>
</dbReference>
<dbReference type="Pfam" id="PF01408">
    <property type="entry name" value="GFO_IDH_MocA"/>
    <property type="match status" value="1"/>
</dbReference>
<dbReference type="SUPFAM" id="SSF55347">
    <property type="entry name" value="Glyceraldehyde-3-phosphate dehydrogenase-like, C-terminal domain"/>
    <property type="match status" value="1"/>
</dbReference>
<organism evidence="4 5">
    <name type="scientific">Steroidobacter agaridevorans</name>
    <dbReference type="NCBI Taxonomy" id="2695856"/>
    <lineage>
        <taxon>Bacteria</taxon>
        <taxon>Pseudomonadati</taxon>
        <taxon>Pseudomonadota</taxon>
        <taxon>Gammaproteobacteria</taxon>
        <taxon>Steroidobacterales</taxon>
        <taxon>Steroidobacteraceae</taxon>
        <taxon>Steroidobacter</taxon>
    </lineage>
</organism>
<dbReference type="PANTHER" id="PTHR43818:SF11">
    <property type="entry name" value="BCDNA.GH03377"/>
    <property type="match status" value="1"/>
</dbReference>
<evidence type="ECO:0000313" key="5">
    <source>
        <dbReference type="Proteomes" id="UP000445000"/>
    </source>
</evidence>
<dbReference type="InterPro" id="IPR000683">
    <property type="entry name" value="Gfo/Idh/MocA-like_OxRdtase_N"/>
</dbReference>
<sequence length="348" mass="37962">MSARLQVPTQSAIPASRLAHARPRLGFVGLGWIGRKRLDALTADSSAIEVAALVDSDADRLRAAAAVHPDASVSPDVDELLDEDLDAVVIATPNGLHANQAIACLERGLAVFCQKPLATTLSDVQRVLAAARAADRLLGIDFCYRYITGMRELRRRLMSGEIGEVIAISAVFHNAYGPDKSWCKSPALAGGGCLLDLGVHLLDLALWVQGMPPTERVRSRLFAHGQPVQGRAGELEDLAYAEFIQANGAIVRLCCSWYAHIGQPAQIRMEIAGTRGGASWRNVDGSFYDFDVHLFHGTEREQLGTSRDDWGTRALRAWLRQLQVSKRFDAEAENIVRSAALIEEVYRA</sequence>
<dbReference type="EMBL" id="BLJN01000007">
    <property type="protein sequence ID" value="GFE83908.1"/>
    <property type="molecule type" value="Genomic_DNA"/>
</dbReference>
<gene>
    <name evidence="4" type="ORF">GCM10011487_59080</name>
</gene>
<dbReference type="GO" id="GO:0016491">
    <property type="term" value="F:oxidoreductase activity"/>
    <property type="evidence" value="ECO:0007669"/>
    <property type="project" value="UniProtKB-KW"/>
</dbReference>
<feature type="domain" description="GFO/IDH/MocA-like oxidoreductase" evidence="3">
    <location>
        <begin position="150"/>
        <end position="278"/>
    </location>
</feature>
<accession>A0A829YMH8</accession>
<dbReference type="Gene3D" id="3.30.360.10">
    <property type="entry name" value="Dihydrodipicolinate Reductase, domain 2"/>
    <property type="match status" value="1"/>
</dbReference>
<dbReference type="InterPro" id="IPR050463">
    <property type="entry name" value="Gfo/Idh/MocA_oxidrdct_glycsds"/>
</dbReference>
<proteinExistence type="predicted"/>
<evidence type="ECO:0000259" key="2">
    <source>
        <dbReference type="Pfam" id="PF01408"/>
    </source>
</evidence>